<dbReference type="SUPFAM" id="SSF64496">
    <property type="entry name" value="DNA-binding domain of intron-encoded endonucleases"/>
    <property type="match status" value="2"/>
</dbReference>
<name>A0A0F9TWE1_9ZZZZ</name>
<dbReference type="PROSITE" id="PS50164">
    <property type="entry name" value="GIY_YIG"/>
    <property type="match status" value="1"/>
</dbReference>
<dbReference type="GO" id="GO:0004519">
    <property type="term" value="F:endonuclease activity"/>
    <property type="evidence" value="ECO:0007669"/>
    <property type="project" value="InterPro"/>
</dbReference>
<proteinExistence type="predicted"/>
<dbReference type="InterPro" id="IPR000305">
    <property type="entry name" value="GIY-YIG_endonuc"/>
</dbReference>
<dbReference type="CDD" id="cd10437">
    <property type="entry name" value="GIY-YIG_HE_I-TevI_like"/>
    <property type="match status" value="1"/>
</dbReference>
<dbReference type="NCBIfam" id="TIGR01453">
    <property type="entry name" value="grpIintron_endo"/>
    <property type="match status" value="1"/>
</dbReference>
<dbReference type="AlphaFoldDB" id="A0A0F9TWE1"/>
<dbReference type="GO" id="GO:0003677">
    <property type="term" value="F:DNA binding"/>
    <property type="evidence" value="ECO:0007669"/>
    <property type="project" value="InterPro"/>
</dbReference>
<gene>
    <name evidence="4" type="ORF">LCGC14_0680210</name>
</gene>
<feature type="domain" description="GIY-YIG" evidence="3">
    <location>
        <begin position="1"/>
        <end position="81"/>
    </location>
</feature>
<organism evidence="4">
    <name type="scientific">marine sediment metagenome</name>
    <dbReference type="NCBI Taxonomy" id="412755"/>
    <lineage>
        <taxon>unclassified sequences</taxon>
        <taxon>metagenomes</taxon>
        <taxon>ecological metagenomes</taxon>
    </lineage>
</organism>
<feature type="compositionally biased region" description="Basic and acidic residues" evidence="2">
    <location>
        <begin position="134"/>
        <end position="163"/>
    </location>
</feature>
<protein>
    <recommendedName>
        <fullName evidence="3">GIY-YIG domain-containing protein</fullName>
    </recommendedName>
</protein>
<accession>A0A0F9TWE1</accession>
<evidence type="ECO:0000256" key="2">
    <source>
        <dbReference type="SAM" id="MobiDB-lite"/>
    </source>
</evidence>
<dbReference type="Pfam" id="PF07460">
    <property type="entry name" value="NUMOD3"/>
    <property type="match status" value="2"/>
</dbReference>
<dbReference type="SUPFAM" id="SSF82771">
    <property type="entry name" value="GIY-YIG endonuclease"/>
    <property type="match status" value="1"/>
</dbReference>
<evidence type="ECO:0000313" key="4">
    <source>
        <dbReference type="EMBL" id="KKN45703.1"/>
    </source>
</evidence>
<comment type="caution">
    <text evidence="4">The sequence shown here is derived from an EMBL/GenBank/DDBJ whole genome shotgun (WGS) entry which is preliminary data.</text>
</comment>
<dbReference type="InterPro" id="IPR003611">
    <property type="entry name" value="NUMOD3"/>
</dbReference>
<evidence type="ECO:0000259" key="3">
    <source>
        <dbReference type="PROSITE" id="PS50164"/>
    </source>
</evidence>
<dbReference type="SMART" id="SM00496">
    <property type="entry name" value="IENR2"/>
    <property type="match status" value="5"/>
</dbReference>
<dbReference type="SMART" id="SM00465">
    <property type="entry name" value="GIYc"/>
    <property type="match status" value="1"/>
</dbReference>
<feature type="region of interest" description="Disordered" evidence="2">
    <location>
        <begin position="114"/>
        <end position="195"/>
    </location>
</feature>
<comment type="similarity">
    <text evidence="1">To endonucleases of group I introns of fungi and phage.</text>
</comment>
<dbReference type="InterPro" id="IPR006350">
    <property type="entry name" value="Intron_endoG1"/>
</dbReference>
<dbReference type="EMBL" id="LAZR01001371">
    <property type="protein sequence ID" value="KKN45703.1"/>
    <property type="molecule type" value="Genomic_DNA"/>
</dbReference>
<dbReference type="InterPro" id="IPR035901">
    <property type="entry name" value="GIY-YIG_endonuc_sf"/>
</dbReference>
<evidence type="ECO:0000256" key="1">
    <source>
        <dbReference type="ARBA" id="ARBA00010045"/>
    </source>
</evidence>
<dbReference type="Gene3D" id="3.40.1440.10">
    <property type="entry name" value="GIY-YIG endonuclease"/>
    <property type="match status" value="1"/>
</dbReference>
<reference evidence="4" key="1">
    <citation type="journal article" date="2015" name="Nature">
        <title>Complex archaea that bridge the gap between prokaryotes and eukaryotes.</title>
        <authorList>
            <person name="Spang A."/>
            <person name="Saw J.H."/>
            <person name="Jorgensen S.L."/>
            <person name="Zaremba-Niedzwiedzka K."/>
            <person name="Martijn J."/>
            <person name="Lind A.E."/>
            <person name="van Eijk R."/>
            <person name="Schleper C."/>
            <person name="Guy L."/>
            <person name="Ettema T.J."/>
        </authorList>
    </citation>
    <scope>NUCLEOTIDE SEQUENCE</scope>
</reference>
<sequence>MIINNKNGKRYIGSACHLDSRESKHRTTLARNKHDNSHLQRVWNKYGEDAFDFKVMMYCDPENLILFEQKFMDFYKPEYNLRPKAESNFGMKFSDKARKNMSLAHIGIIPSKESREKRSKSLMGHPGYWKGKQRSSETKRKISEFHLGKKLTDEHKRKLSDAKRGKRHHFYGKKLSEEHKRKISLGMKKFRSARS</sequence>